<dbReference type="Pfam" id="PF04389">
    <property type="entry name" value="Peptidase_M28"/>
    <property type="match status" value="1"/>
</dbReference>
<dbReference type="GO" id="GO:0004177">
    <property type="term" value="F:aminopeptidase activity"/>
    <property type="evidence" value="ECO:0007669"/>
    <property type="project" value="UniProtKB-KW"/>
</dbReference>
<dbReference type="Gene3D" id="3.40.630.10">
    <property type="entry name" value="Zn peptidases"/>
    <property type="match status" value="1"/>
</dbReference>
<dbReference type="PANTHER" id="PTHR12147:SF56">
    <property type="entry name" value="AMINOPEPTIDASE YDR415C-RELATED"/>
    <property type="match status" value="1"/>
</dbReference>
<evidence type="ECO:0000256" key="1">
    <source>
        <dbReference type="ARBA" id="ARBA00001947"/>
    </source>
</evidence>
<evidence type="ECO:0000313" key="12">
    <source>
        <dbReference type="Proteomes" id="UP000265703"/>
    </source>
</evidence>
<dbReference type="CDD" id="cd03879">
    <property type="entry name" value="M28_AAP"/>
    <property type="match status" value="1"/>
</dbReference>
<keyword evidence="12" id="KW-1185">Reference proteome</keyword>
<dbReference type="GO" id="GO:0008235">
    <property type="term" value="F:metalloexopeptidase activity"/>
    <property type="evidence" value="ECO:0007669"/>
    <property type="project" value="InterPro"/>
</dbReference>
<reference evidence="11 12" key="1">
    <citation type="submission" date="2018-06" db="EMBL/GenBank/DDBJ databases">
        <title>Comparative genomics reveals the genomic features of Rhizophagus irregularis, R. cerebriforme, R. diaphanum and Gigaspora rosea, and their symbiotic lifestyle signature.</title>
        <authorList>
            <person name="Morin E."/>
            <person name="San Clemente H."/>
            <person name="Chen E.C.H."/>
            <person name="De La Providencia I."/>
            <person name="Hainaut M."/>
            <person name="Kuo A."/>
            <person name="Kohler A."/>
            <person name="Murat C."/>
            <person name="Tang N."/>
            <person name="Roy S."/>
            <person name="Loubradou J."/>
            <person name="Henrissat B."/>
            <person name="Grigoriev I.V."/>
            <person name="Corradi N."/>
            <person name="Roux C."/>
            <person name="Martin F.M."/>
        </authorList>
    </citation>
    <scope>NUCLEOTIDE SEQUENCE [LARGE SCALE GENOMIC DNA]</scope>
    <source>
        <strain evidence="11 12">DAOM 227022</strain>
    </source>
</reference>
<sequence>MVKLVSILSLLAIFPIALSLRHCSQVKTHVKSTFDLNYQDNSESILENLRLIQTSDDKLPEWMSENEVMKLKRKNINFMDVTDYLELGTYYKPTSKYEYPVQPSFSKEVKPFLGNLTTKYMEENLETFTSFHNRYYRSKYGVESSNWLFEKISSIIKDAGDKVDVSVRKFSHTWPQNSIIARFEGYDPDKDNEVVIVGAHQDSVNMWFPSFGRAPGADDDGSGTVTILESFRVLVAGGFKPQRPVEFHWYSAEEAGLLGSQAISLEYEKEGKEVIGMIQNDMTGFVGKKEEAFGIVNDYVDSSLTTFVTKLIDEYAALPYRLTKCGYACSDHASWRKAGFPSAFAIEGDFDDSNPYIHSPNDLITQLSFDHMLEFSKLSVSFAIELSHV</sequence>
<keyword evidence="4 9" id="KW-0479">Metal-binding</keyword>
<evidence type="ECO:0000256" key="4">
    <source>
        <dbReference type="ARBA" id="ARBA00022723"/>
    </source>
</evidence>
<dbReference type="InterPro" id="IPR045175">
    <property type="entry name" value="M28_fam"/>
</dbReference>
<keyword evidence="7 9" id="KW-0862">Zinc</keyword>
<feature type="chain" id="PRO_5017105927" description="Peptide hydrolase" evidence="9">
    <location>
        <begin position="20"/>
        <end position="389"/>
    </location>
</feature>
<evidence type="ECO:0000256" key="2">
    <source>
        <dbReference type="ARBA" id="ARBA00022438"/>
    </source>
</evidence>
<dbReference type="EMBL" id="QKYT01000114">
    <property type="protein sequence ID" value="RIA92940.1"/>
    <property type="molecule type" value="Genomic_DNA"/>
</dbReference>
<dbReference type="PANTHER" id="PTHR12147">
    <property type="entry name" value="METALLOPEPTIDASE M28 FAMILY MEMBER"/>
    <property type="match status" value="1"/>
</dbReference>
<dbReference type="EC" id="3.4.-.-" evidence="9"/>
<protein>
    <recommendedName>
        <fullName evidence="9">Peptide hydrolase</fullName>
        <ecNumber evidence="9">3.4.-.-</ecNumber>
    </recommendedName>
</protein>
<keyword evidence="2" id="KW-0031">Aminopeptidase</keyword>
<dbReference type="AlphaFoldDB" id="A0A397T3G5"/>
<evidence type="ECO:0000256" key="8">
    <source>
        <dbReference type="ARBA" id="ARBA00043962"/>
    </source>
</evidence>
<evidence type="ECO:0000259" key="10">
    <source>
        <dbReference type="Pfam" id="PF04389"/>
    </source>
</evidence>
<comment type="cofactor">
    <cofactor evidence="1">
        <name>Zn(2+)</name>
        <dbReference type="ChEBI" id="CHEBI:29105"/>
    </cofactor>
</comment>
<gene>
    <name evidence="11" type="ORF">C1645_763698</name>
</gene>
<keyword evidence="3 9" id="KW-0645">Protease</keyword>
<dbReference type="STRING" id="658196.A0A397T3G5"/>
<evidence type="ECO:0000313" key="11">
    <source>
        <dbReference type="EMBL" id="RIA92940.1"/>
    </source>
</evidence>
<comment type="similarity">
    <text evidence="8">Belongs to the peptidase M28 family. M28E subfamily.</text>
</comment>
<evidence type="ECO:0000256" key="3">
    <source>
        <dbReference type="ARBA" id="ARBA00022670"/>
    </source>
</evidence>
<dbReference type="Proteomes" id="UP000265703">
    <property type="component" value="Unassembled WGS sequence"/>
</dbReference>
<evidence type="ECO:0000256" key="5">
    <source>
        <dbReference type="ARBA" id="ARBA00022729"/>
    </source>
</evidence>
<accession>A0A397T3G5</accession>
<dbReference type="GO" id="GO:0046872">
    <property type="term" value="F:metal ion binding"/>
    <property type="evidence" value="ECO:0007669"/>
    <property type="project" value="UniProtKB-KW"/>
</dbReference>
<dbReference type="SUPFAM" id="SSF53187">
    <property type="entry name" value="Zn-dependent exopeptidases"/>
    <property type="match status" value="1"/>
</dbReference>
<feature type="signal peptide" evidence="9">
    <location>
        <begin position="1"/>
        <end position="19"/>
    </location>
</feature>
<name>A0A397T3G5_9GLOM</name>
<feature type="domain" description="Peptidase M28" evidence="10">
    <location>
        <begin position="179"/>
        <end position="379"/>
    </location>
</feature>
<dbReference type="FunFam" id="3.40.630.10:FF:000042">
    <property type="entry name" value="Peptide hydrolase"/>
    <property type="match status" value="1"/>
</dbReference>
<evidence type="ECO:0000256" key="9">
    <source>
        <dbReference type="RuleBase" id="RU361240"/>
    </source>
</evidence>
<dbReference type="OrthoDB" id="2214at2759"/>
<evidence type="ECO:0000256" key="6">
    <source>
        <dbReference type="ARBA" id="ARBA00022801"/>
    </source>
</evidence>
<dbReference type="GO" id="GO:0006508">
    <property type="term" value="P:proteolysis"/>
    <property type="evidence" value="ECO:0007669"/>
    <property type="project" value="UniProtKB-KW"/>
</dbReference>
<dbReference type="InterPro" id="IPR007484">
    <property type="entry name" value="Peptidase_M28"/>
</dbReference>
<evidence type="ECO:0000256" key="7">
    <source>
        <dbReference type="ARBA" id="ARBA00022833"/>
    </source>
</evidence>
<organism evidence="11 12">
    <name type="scientific">Glomus cerebriforme</name>
    <dbReference type="NCBI Taxonomy" id="658196"/>
    <lineage>
        <taxon>Eukaryota</taxon>
        <taxon>Fungi</taxon>
        <taxon>Fungi incertae sedis</taxon>
        <taxon>Mucoromycota</taxon>
        <taxon>Glomeromycotina</taxon>
        <taxon>Glomeromycetes</taxon>
        <taxon>Glomerales</taxon>
        <taxon>Glomeraceae</taxon>
        <taxon>Glomus</taxon>
    </lineage>
</organism>
<comment type="caution">
    <text evidence="11">The sequence shown here is derived from an EMBL/GenBank/DDBJ whole genome shotgun (WGS) entry which is preliminary data.</text>
</comment>
<keyword evidence="5 9" id="KW-0732">Signal</keyword>
<keyword evidence="6 9" id="KW-0378">Hydrolase</keyword>
<proteinExistence type="inferred from homology"/>